<comment type="similarity">
    <text evidence="1">Belongs to the protein kinase superfamily. ADCK protein kinase family.</text>
</comment>
<dbReference type="GO" id="GO:0005524">
    <property type="term" value="F:ATP binding"/>
    <property type="evidence" value="ECO:0007669"/>
    <property type="project" value="InterPro"/>
</dbReference>
<reference evidence="4" key="1">
    <citation type="journal article" date="2017" name="PLoS ONE">
        <title>The cyanobacterial metabolite nocuolin a is a natural oxadiazine that triggers apoptosis in human cancer cells.</title>
        <authorList>
            <person name="Voracova K."/>
            <person name="Hajek J."/>
            <person name="Mares J."/>
            <person name="Urajova P."/>
            <person name="Kuzma M."/>
            <person name="Cheel J."/>
            <person name="Villunger A."/>
            <person name="Kapuscik A."/>
            <person name="Bally M."/>
            <person name="Novak P."/>
            <person name="Kabelac M."/>
            <person name="Krumschnabel G."/>
            <person name="Lukes M."/>
            <person name="Voloshko L."/>
            <person name="Kopecky J."/>
            <person name="Hrouzek P."/>
        </authorList>
    </citation>
    <scope>NUCLEOTIDE SEQUENCE</scope>
    <source>
        <strain evidence="4">CCAP 1453/38</strain>
    </source>
</reference>
<evidence type="ECO:0000313" key="4">
    <source>
        <dbReference type="EMBL" id="AKL71653.1"/>
    </source>
</evidence>
<evidence type="ECO:0000259" key="3">
    <source>
        <dbReference type="PROSITE" id="PS50011"/>
    </source>
</evidence>
<proteinExistence type="inferred from homology"/>
<sequence>MQDTSVPLPNDITAIANYSQQPRKVWSRRLSILISSLSFAIFLGWDWVTRRLQRNQQLRAKMLVQKLIKLGPTFIKLGQVLSCRPDLIPPVYVDELGNLQDKLPPFPNEQAYKVIEEELGSPYNEIYAELNPQPVAAASLGQVYKGKLHTGEIVAVKVQRPGIIEILRLDIYLLQQLAAWVQKNVPFIHTNIRALTDELANTIFKEMDYVQEGANAEKFAKLYGNLPHIFVPRIHKLYTTNRVLTMEWVNGAKITSNEVSQGQGGLKPNDVIALEFKFSLQQLLKGGFFHADPHPGNILITPEGKLAYLDFGMMSEVEPETRDFLIVFFLHLIAGDFPALAQDLVSLKFLPPDTDLVPLIPKLEKMFANIRETSIAEFGFKQIFEKLLGLVYEYSWQIPKFYVLVFRCFATIEGIALKFNPDFQAYKVGYPYIAQWVLTNKSPILWDALQNFCLSNKTIQWELVSDLLDNIYQSEDFNLYLTSERMLEFLYSPQGKPLRSVLVNEVVTSLESMSKNSLQEVMSWSLAIITPLPSTMRLMKILDVIQQFISKFSQVNHLNFLSIQELSQLYLRPELKRLVKEIVNQLYRRILVGFSQI</sequence>
<dbReference type="InterPro" id="IPR050154">
    <property type="entry name" value="UbiB_kinase"/>
</dbReference>
<dbReference type="CDD" id="cd05121">
    <property type="entry name" value="ABC1_ADCK3-like"/>
    <property type="match status" value="1"/>
</dbReference>
<protein>
    <submittedName>
        <fullName evidence="4">NocT</fullName>
    </submittedName>
</protein>
<dbReference type="InterPro" id="IPR000719">
    <property type="entry name" value="Prot_kinase_dom"/>
</dbReference>
<name>A0A186QIK2_9NOSO</name>
<evidence type="ECO:0000256" key="1">
    <source>
        <dbReference type="ARBA" id="ARBA00009670"/>
    </source>
</evidence>
<dbReference type="SUPFAM" id="SSF56112">
    <property type="entry name" value="Protein kinase-like (PK-like)"/>
    <property type="match status" value="1"/>
</dbReference>
<dbReference type="GO" id="GO:0004672">
    <property type="term" value="F:protein kinase activity"/>
    <property type="evidence" value="ECO:0007669"/>
    <property type="project" value="InterPro"/>
</dbReference>
<keyword evidence="2" id="KW-1133">Transmembrane helix</keyword>
<evidence type="ECO:0000256" key="2">
    <source>
        <dbReference type="SAM" id="Phobius"/>
    </source>
</evidence>
<dbReference type="Gene3D" id="1.10.510.10">
    <property type="entry name" value="Transferase(Phosphotransferase) domain 1"/>
    <property type="match status" value="1"/>
</dbReference>
<organism evidence="4">
    <name type="scientific">Nostoc sp. CCAP 1453/38</name>
    <dbReference type="NCBI Taxonomy" id="1570104"/>
    <lineage>
        <taxon>Bacteria</taxon>
        <taxon>Bacillati</taxon>
        <taxon>Cyanobacteriota</taxon>
        <taxon>Cyanophyceae</taxon>
        <taxon>Nostocales</taxon>
        <taxon>Nostocaceae</taxon>
        <taxon>Nostoc</taxon>
    </lineage>
</organism>
<gene>
    <name evidence="4" type="primary">nocT</name>
</gene>
<dbReference type="InterPro" id="IPR011009">
    <property type="entry name" value="Kinase-like_dom_sf"/>
</dbReference>
<dbReference type="AlphaFoldDB" id="A0A186QIK2"/>
<accession>A0A186QIK2</accession>
<dbReference type="InterPro" id="IPR004147">
    <property type="entry name" value="ABC1_dom"/>
</dbReference>
<keyword evidence="2" id="KW-0472">Membrane</keyword>
<dbReference type="Pfam" id="PF03109">
    <property type="entry name" value="ABC1"/>
    <property type="match status" value="1"/>
</dbReference>
<dbReference type="EMBL" id="KP143720">
    <property type="protein sequence ID" value="AKL71653.1"/>
    <property type="molecule type" value="Genomic_DNA"/>
</dbReference>
<dbReference type="PANTHER" id="PTHR10566">
    <property type="entry name" value="CHAPERONE-ACTIVITY OF BC1 COMPLEX CABC1 -RELATED"/>
    <property type="match status" value="1"/>
</dbReference>
<feature type="domain" description="Protein kinase" evidence="3">
    <location>
        <begin position="129"/>
        <end position="433"/>
    </location>
</feature>
<feature type="transmembrane region" description="Helical" evidence="2">
    <location>
        <begin position="30"/>
        <end position="48"/>
    </location>
</feature>
<keyword evidence="2" id="KW-0812">Transmembrane</keyword>
<dbReference type="PROSITE" id="PS50011">
    <property type="entry name" value="PROTEIN_KINASE_DOM"/>
    <property type="match status" value="1"/>
</dbReference>
<dbReference type="PANTHER" id="PTHR10566:SF113">
    <property type="entry name" value="PROTEIN ACTIVITY OF BC1 COMPLEX KINASE 7, CHLOROPLASTIC"/>
    <property type="match status" value="1"/>
</dbReference>